<proteinExistence type="predicted"/>
<keyword evidence="3" id="KW-1185">Reference proteome</keyword>
<dbReference type="InterPro" id="IPR003673">
    <property type="entry name" value="CoA-Trfase_fam_III"/>
</dbReference>
<dbReference type="Proteomes" id="UP000011863">
    <property type="component" value="Chromosome"/>
</dbReference>
<dbReference type="SUPFAM" id="SSF89796">
    <property type="entry name" value="CoA-transferase family III (CaiB/BaiF)"/>
    <property type="match status" value="1"/>
</dbReference>
<dbReference type="AlphaFoldDB" id="A0A6C7EAB8"/>
<dbReference type="Pfam" id="PF02515">
    <property type="entry name" value="CoA_transf_3"/>
    <property type="match status" value="1"/>
</dbReference>
<evidence type="ECO:0000313" key="3">
    <source>
        <dbReference type="Proteomes" id="UP000011863"/>
    </source>
</evidence>
<dbReference type="RefSeq" id="WP_015441322.1">
    <property type="nucleotide sequence ID" value="NC_020520.1"/>
</dbReference>
<organism evidence="2 3">
    <name type="scientific">Ilumatobacter coccineus (strain NBRC 103263 / KCTC 29153 / YM16-304)</name>
    <dbReference type="NCBI Taxonomy" id="1313172"/>
    <lineage>
        <taxon>Bacteria</taxon>
        <taxon>Bacillati</taxon>
        <taxon>Actinomycetota</taxon>
        <taxon>Acidimicrobiia</taxon>
        <taxon>Acidimicrobiales</taxon>
        <taxon>Ilumatobacteraceae</taxon>
        <taxon>Ilumatobacter</taxon>
    </lineage>
</organism>
<evidence type="ECO:0000313" key="2">
    <source>
        <dbReference type="EMBL" id="BAN02075.1"/>
    </source>
</evidence>
<protein>
    <submittedName>
        <fullName evidence="2">CaiB/BaiF family protein</fullName>
    </submittedName>
</protein>
<name>A0A6C7EAB8_ILUCY</name>
<dbReference type="InterPro" id="IPR023606">
    <property type="entry name" value="CoA-Trfase_III_dom_1_sf"/>
</dbReference>
<dbReference type="GO" id="GO:0008410">
    <property type="term" value="F:CoA-transferase activity"/>
    <property type="evidence" value="ECO:0007669"/>
    <property type="project" value="TreeGrafter"/>
</dbReference>
<sequence length="394" mass="42495">MSFPALTGIKVVDVTTTMLGPYCSLRLAEFGADVIKVEAPVGDVTRQGTGGSHQFTGTFLTVNAGKRSVVLDLKTEAGLQAIYRLASTADVFLHNMPRPTADRLGIGPDAIREKCPSIVYCAAYGYGEGGPYAGRPAYDDIMQALSGLAASQHSGDGGRPSYISSPVADKTVGLMAAFAIAAALVGRERNGVGVAIEVPMFEVMCSYALQERIGGSAFVPAKSPMQSRLASRFRRPYRTSDGYISVLVLTQVQWERFAALIGKPELLADERFENVDSRVRHSDEFFQYLDTVFVEGTTDEWLERLVGARIPAGRVNTLDDLLDDEHLRSVDFFQEIEHPSVGPTIRPRSGVRFDGLAHDLSPAPSLGEHTMEVLMGLGYTADDAAAVAAAELEQ</sequence>
<dbReference type="InterPro" id="IPR050483">
    <property type="entry name" value="CoA-transferase_III_domain"/>
</dbReference>
<gene>
    <name evidence="2" type="ORF">YM304_17610</name>
</gene>
<keyword evidence="1" id="KW-0808">Transferase</keyword>
<dbReference type="InterPro" id="IPR044855">
    <property type="entry name" value="CoA-Trfase_III_dom3_sf"/>
</dbReference>
<dbReference type="OrthoDB" id="9797653at2"/>
<dbReference type="PANTHER" id="PTHR48207">
    <property type="entry name" value="SUCCINATE--HYDROXYMETHYLGLUTARATE COA-TRANSFERASE"/>
    <property type="match status" value="1"/>
</dbReference>
<accession>A0A6C7EAB8</accession>
<dbReference type="EMBL" id="AP012057">
    <property type="protein sequence ID" value="BAN02075.1"/>
    <property type="molecule type" value="Genomic_DNA"/>
</dbReference>
<evidence type="ECO:0000256" key="1">
    <source>
        <dbReference type="ARBA" id="ARBA00022679"/>
    </source>
</evidence>
<dbReference type="Gene3D" id="3.40.50.10540">
    <property type="entry name" value="Crotonobetainyl-coa:carnitine coa-transferase, domain 1"/>
    <property type="match status" value="1"/>
</dbReference>
<reference evidence="2 3" key="1">
    <citation type="journal article" date="2013" name="Int. J. Syst. Evol. Microbiol.">
        <title>Ilumatobacter nonamiense sp. nov. and Ilumatobacter coccineum sp. nov., isolated from seashore sand.</title>
        <authorList>
            <person name="Matsumoto A."/>
            <person name="Kasai H."/>
            <person name="Matsuo Y."/>
            <person name="Shizuri Y."/>
            <person name="Ichikawa N."/>
            <person name="Fujita N."/>
            <person name="Omura S."/>
            <person name="Takahashi Y."/>
        </authorList>
    </citation>
    <scope>NUCLEOTIDE SEQUENCE [LARGE SCALE GENOMIC DNA]</scope>
    <source>
        <strain evidence="3">NBRC 103263 / KCTC 29153 / YM16-304</strain>
    </source>
</reference>
<dbReference type="Gene3D" id="3.30.1540.10">
    <property type="entry name" value="formyl-coa transferase, domain 3"/>
    <property type="match status" value="1"/>
</dbReference>
<dbReference type="PANTHER" id="PTHR48207:SF4">
    <property type="entry name" value="BLL6097 PROTEIN"/>
    <property type="match status" value="1"/>
</dbReference>
<dbReference type="KEGG" id="aym:YM304_17610"/>